<comment type="catalytic activity">
    <reaction evidence="16">
        <text>RX + glutathione = an S-substituted glutathione + a halide anion + H(+)</text>
        <dbReference type="Rhea" id="RHEA:16437"/>
        <dbReference type="ChEBI" id="CHEBI:15378"/>
        <dbReference type="ChEBI" id="CHEBI:16042"/>
        <dbReference type="ChEBI" id="CHEBI:17792"/>
        <dbReference type="ChEBI" id="CHEBI:57925"/>
        <dbReference type="ChEBI" id="CHEBI:90779"/>
        <dbReference type="EC" id="2.5.1.18"/>
    </reaction>
    <physiologicalReaction direction="left-to-right" evidence="16">
        <dbReference type="Rhea" id="RHEA:16438"/>
    </physiologicalReaction>
</comment>
<evidence type="ECO:0000256" key="4">
    <source>
        <dbReference type="ARBA" id="ARBA00010459"/>
    </source>
</evidence>
<dbReference type="InterPro" id="IPR023352">
    <property type="entry name" value="MAPEG-like_dom_sf"/>
</dbReference>
<dbReference type="InterPro" id="IPR001129">
    <property type="entry name" value="Membr-assoc_MAPEG"/>
</dbReference>
<evidence type="ECO:0000256" key="13">
    <source>
        <dbReference type="ARBA" id="ARBA00023136"/>
    </source>
</evidence>
<dbReference type="PANTHER" id="PTHR10689:SF6">
    <property type="entry name" value="MICROSOMAL GLUTATHIONE S-TRANSFERASE 1"/>
    <property type="match status" value="1"/>
</dbReference>
<evidence type="ECO:0000256" key="8">
    <source>
        <dbReference type="ARBA" id="ARBA00022787"/>
    </source>
</evidence>
<evidence type="ECO:0000256" key="9">
    <source>
        <dbReference type="ARBA" id="ARBA00022824"/>
    </source>
</evidence>
<evidence type="ECO:0000256" key="14">
    <source>
        <dbReference type="ARBA" id="ARBA00038540"/>
    </source>
</evidence>
<comment type="function">
    <text evidence="1">Conjugation of reduced glutathione to a wide number of exogenous and endogenous hydrophobic electrophiles.</text>
</comment>
<comment type="similarity">
    <text evidence="4">Belongs to the MAPEG family.</text>
</comment>
<keyword evidence="6" id="KW-0808">Transferase</keyword>
<evidence type="ECO:0000256" key="10">
    <source>
        <dbReference type="ARBA" id="ARBA00022989"/>
    </source>
</evidence>
<dbReference type="InterPro" id="IPR040162">
    <property type="entry name" value="MGST1-like"/>
</dbReference>
<keyword evidence="9" id="KW-0256">Endoplasmic reticulum</keyword>
<keyword evidence="12" id="KW-0496">Mitochondrion</keyword>
<evidence type="ECO:0000256" key="12">
    <source>
        <dbReference type="ARBA" id="ARBA00023128"/>
    </source>
</evidence>
<evidence type="ECO:0000256" key="11">
    <source>
        <dbReference type="ARBA" id="ARBA00022990"/>
    </source>
</evidence>
<accession>A0ABP1N7S0</accession>
<evidence type="ECO:0000256" key="3">
    <source>
        <dbReference type="ARBA" id="ARBA00004477"/>
    </source>
</evidence>
<comment type="subunit">
    <text evidence="14">Homotrimer; The trimer binds only one molecule of glutathione.</text>
</comment>
<comment type="subcellular location">
    <subcellularLocation>
        <location evidence="3">Endoplasmic reticulum membrane</location>
        <topology evidence="3">Multi-pass membrane protein</topology>
    </subcellularLocation>
    <subcellularLocation>
        <location evidence="2">Mitochondrion outer membrane</location>
    </subcellularLocation>
</comment>
<dbReference type="Proteomes" id="UP001642520">
    <property type="component" value="Unassembled WGS sequence"/>
</dbReference>
<keyword evidence="19" id="KW-1185">Reference proteome</keyword>
<evidence type="ECO:0000256" key="2">
    <source>
        <dbReference type="ARBA" id="ARBA00004294"/>
    </source>
</evidence>
<evidence type="ECO:0000256" key="15">
    <source>
        <dbReference type="ARBA" id="ARBA00039397"/>
    </source>
</evidence>
<evidence type="ECO:0000256" key="7">
    <source>
        <dbReference type="ARBA" id="ARBA00022692"/>
    </source>
</evidence>
<evidence type="ECO:0000256" key="17">
    <source>
        <dbReference type="SAM" id="Phobius"/>
    </source>
</evidence>
<evidence type="ECO:0000256" key="6">
    <source>
        <dbReference type="ARBA" id="ARBA00022679"/>
    </source>
</evidence>
<evidence type="ECO:0000313" key="19">
    <source>
        <dbReference type="Proteomes" id="UP001642520"/>
    </source>
</evidence>
<feature type="transmembrane region" description="Helical" evidence="17">
    <location>
        <begin position="79"/>
        <end position="97"/>
    </location>
</feature>
<gene>
    <name evidence="18" type="ORF">XYLVIOL_LOCUS2502</name>
</gene>
<dbReference type="PANTHER" id="PTHR10689">
    <property type="entry name" value="MICROSOMAL GLUTATHIONE S-TRANSFERASE 1"/>
    <property type="match status" value="1"/>
</dbReference>
<keyword evidence="13 17" id="KW-0472">Membrane</keyword>
<evidence type="ECO:0000256" key="1">
    <source>
        <dbReference type="ARBA" id="ARBA00003701"/>
    </source>
</evidence>
<keyword evidence="8" id="KW-1000">Mitochondrion outer membrane</keyword>
<dbReference type="Pfam" id="PF01124">
    <property type="entry name" value="MAPEG"/>
    <property type="match status" value="1"/>
</dbReference>
<dbReference type="EC" id="2.5.1.18" evidence="5"/>
<organism evidence="18 19">
    <name type="scientific">Xylocopa violacea</name>
    <name type="common">Violet carpenter bee</name>
    <name type="synonym">Apis violacea</name>
    <dbReference type="NCBI Taxonomy" id="135666"/>
    <lineage>
        <taxon>Eukaryota</taxon>
        <taxon>Metazoa</taxon>
        <taxon>Ecdysozoa</taxon>
        <taxon>Arthropoda</taxon>
        <taxon>Hexapoda</taxon>
        <taxon>Insecta</taxon>
        <taxon>Pterygota</taxon>
        <taxon>Neoptera</taxon>
        <taxon>Endopterygota</taxon>
        <taxon>Hymenoptera</taxon>
        <taxon>Apocrita</taxon>
        <taxon>Aculeata</taxon>
        <taxon>Apoidea</taxon>
        <taxon>Anthophila</taxon>
        <taxon>Apidae</taxon>
        <taxon>Xylocopa</taxon>
        <taxon>Xylocopa</taxon>
    </lineage>
</organism>
<dbReference type="SUPFAM" id="SSF161084">
    <property type="entry name" value="MAPEG domain-like"/>
    <property type="match status" value="1"/>
</dbReference>
<evidence type="ECO:0000313" key="18">
    <source>
        <dbReference type="EMBL" id="CAL7937029.1"/>
    </source>
</evidence>
<protein>
    <recommendedName>
        <fullName evidence="15">Microsomal glutathione S-transferase 1</fullName>
        <ecNumber evidence="5">2.5.1.18</ecNumber>
    </recommendedName>
</protein>
<dbReference type="EMBL" id="CAXAJV020001287">
    <property type="protein sequence ID" value="CAL7937029.1"/>
    <property type="molecule type" value="Genomic_DNA"/>
</dbReference>
<reference evidence="18 19" key="1">
    <citation type="submission" date="2024-08" db="EMBL/GenBank/DDBJ databases">
        <authorList>
            <person name="Will J Nash"/>
            <person name="Angela Man"/>
            <person name="Seanna McTaggart"/>
            <person name="Kendall Baker"/>
            <person name="Tom Barker"/>
            <person name="Leah Catchpole"/>
            <person name="Alex Durrant"/>
            <person name="Karim Gharbi"/>
            <person name="Naomi Irish"/>
            <person name="Gemy Kaithakottil"/>
            <person name="Debby Ku"/>
            <person name="Aaliyah Providence"/>
            <person name="Felix Shaw"/>
            <person name="David Swarbreck"/>
            <person name="Chris Watkins"/>
            <person name="Ann M. McCartney"/>
            <person name="Giulio Formenti"/>
            <person name="Alice Mouton"/>
            <person name="Noel Vella"/>
            <person name="Bjorn M von Reumont"/>
            <person name="Adriana Vella"/>
            <person name="Wilfried Haerty"/>
        </authorList>
    </citation>
    <scope>NUCLEOTIDE SEQUENCE [LARGE SCALE GENOMIC DNA]</scope>
</reference>
<feature type="transmembrane region" description="Helical" evidence="17">
    <location>
        <begin position="16"/>
        <end position="35"/>
    </location>
</feature>
<name>A0ABP1N7S0_XYLVO</name>
<dbReference type="Gene3D" id="1.20.120.550">
    <property type="entry name" value="Membrane associated eicosanoid/glutathione metabolism-like domain"/>
    <property type="match status" value="1"/>
</dbReference>
<evidence type="ECO:0000256" key="5">
    <source>
        <dbReference type="ARBA" id="ARBA00012452"/>
    </source>
</evidence>
<evidence type="ECO:0000256" key="16">
    <source>
        <dbReference type="ARBA" id="ARBA00049385"/>
    </source>
</evidence>
<sequence length="149" mass="16715">MSLSTPLIEPELVKSFGFWGSVLALKLIAMAPLTARYRIKNKVFANPEDAATLKGSKVVFNDPDVERVRRAHLNDLENIPLWYIVTFMWLTTGPSVWLASTLMKTFVIARIVHTASYAIFPKQPHRALAFAVGVGTTIYQAISTLLYYL</sequence>
<feature type="transmembrane region" description="Helical" evidence="17">
    <location>
        <begin position="127"/>
        <end position="148"/>
    </location>
</feature>
<keyword evidence="10 17" id="KW-1133">Transmembrane helix</keyword>
<keyword evidence="7 17" id="KW-0812">Transmembrane</keyword>
<proteinExistence type="inferred from homology"/>
<comment type="caution">
    <text evidence="18">The sequence shown here is derived from an EMBL/GenBank/DDBJ whole genome shotgun (WGS) entry which is preliminary data.</text>
</comment>
<keyword evidence="11" id="KW-0007">Acetylation</keyword>